<dbReference type="AlphaFoldDB" id="J8D258"/>
<reference evidence="1 2" key="1">
    <citation type="submission" date="2012-04" db="EMBL/GenBank/DDBJ databases">
        <title>The Genome Sequence of Bacillus cereus HuA4-10.</title>
        <authorList>
            <consortium name="The Broad Institute Genome Sequencing Platform"/>
            <consortium name="The Broad Institute Genome Sequencing Center for Infectious Disease"/>
            <person name="Feldgarden M."/>
            <person name="Van der Auwera G.A."/>
            <person name="Mahillon J."/>
            <person name="Duprez V."/>
            <person name="Timmery S."/>
            <person name="Mattelet C."/>
            <person name="Dierick K."/>
            <person name="Sun M."/>
            <person name="Yu Z."/>
            <person name="Zhu L."/>
            <person name="Hu X."/>
            <person name="Shank E.B."/>
            <person name="Swiecicka I."/>
            <person name="Hansen B.M."/>
            <person name="Andrup L."/>
            <person name="Young S.K."/>
            <person name="Zeng Q."/>
            <person name="Gargeya S."/>
            <person name="Fitzgerald M."/>
            <person name="Haas B."/>
            <person name="Abouelleil A."/>
            <person name="Alvarado L."/>
            <person name="Arachchi H.M."/>
            <person name="Berlin A."/>
            <person name="Chapman S.B."/>
            <person name="Goldberg J."/>
            <person name="Griggs A."/>
            <person name="Gujja S."/>
            <person name="Hansen M."/>
            <person name="Howarth C."/>
            <person name="Imamovic A."/>
            <person name="Larimer J."/>
            <person name="McCowen C."/>
            <person name="Montmayeur A."/>
            <person name="Murphy C."/>
            <person name="Neiman D."/>
            <person name="Pearson M."/>
            <person name="Priest M."/>
            <person name="Roberts A."/>
            <person name="Saif S."/>
            <person name="Shea T."/>
            <person name="Sisk P."/>
            <person name="Sykes S."/>
            <person name="Wortman J."/>
            <person name="Nusbaum C."/>
            <person name="Birren B."/>
        </authorList>
    </citation>
    <scope>NUCLEOTIDE SEQUENCE [LARGE SCALE GENOMIC DNA]</scope>
    <source>
        <strain evidence="1 2">HuA4-10</strain>
    </source>
</reference>
<accession>J8D258</accession>
<dbReference type="EMBL" id="AHEA01000023">
    <property type="protein sequence ID" value="EJQ78946.1"/>
    <property type="molecule type" value="Genomic_DNA"/>
</dbReference>
<sequence>MYGDTYLDLEEYQIGLYGNTRYTTLNLITANNETFEEYIQNATTDINYMKKPLVKNFVAADRQIDLNLNVVYEKLGLFQNSQPVIPVFKRADLHILNEITNTISEDLVLLFKENEKTLKEYFASSRYSKEITYEEFFIWWYHFFYTKVTEELIQKGVIITSAQKNQTYIIY</sequence>
<proteinExistence type="predicted"/>
<name>J8D258_BACCE</name>
<gene>
    <name evidence="1" type="ORF">IGC_02861</name>
</gene>
<dbReference type="HOGENOM" id="CLU_090565_1_0_9"/>
<evidence type="ECO:0000313" key="2">
    <source>
        <dbReference type="Proteomes" id="UP000006977"/>
    </source>
</evidence>
<organism evidence="1 2">
    <name type="scientific">Bacillus cereus HuA4-10</name>
    <dbReference type="NCBI Taxonomy" id="1053206"/>
    <lineage>
        <taxon>Bacteria</taxon>
        <taxon>Bacillati</taxon>
        <taxon>Bacillota</taxon>
        <taxon>Bacilli</taxon>
        <taxon>Bacillales</taxon>
        <taxon>Bacillaceae</taxon>
        <taxon>Bacillus</taxon>
        <taxon>Bacillus cereus group</taxon>
    </lineage>
</organism>
<dbReference type="PATRIC" id="fig|1053206.3.peg.2911"/>
<evidence type="ECO:0000313" key="1">
    <source>
        <dbReference type="EMBL" id="EJQ78946.1"/>
    </source>
</evidence>
<dbReference type="Proteomes" id="UP000006977">
    <property type="component" value="Unassembled WGS sequence"/>
</dbReference>
<protein>
    <submittedName>
        <fullName evidence="1">Uncharacterized protein</fullName>
    </submittedName>
</protein>
<comment type="caution">
    <text evidence="1">The sequence shown here is derived from an EMBL/GenBank/DDBJ whole genome shotgun (WGS) entry which is preliminary data.</text>
</comment>